<organism evidence="3">
    <name type="scientific">Brugia pahangi</name>
    <name type="common">Filarial nematode worm</name>
    <dbReference type="NCBI Taxonomy" id="6280"/>
    <lineage>
        <taxon>Eukaryota</taxon>
        <taxon>Metazoa</taxon>
        <taxon>Ecdysozoa</taxon>
        <taxon>Nematoda</taxon>
        <taxon>Chromadorea</taxon>
        <taxon>Rhabditida</taxon>
        <taxon>Spirurina</taxon>
        <taxon>Spiruromorpha</taxon>
        <taxon>Filarioidea</taxon>
        <taxon>Onchocercidae</taxon>
        <taxon>Brugia</taxon>
    </lineage>
</organism>
<dbReference type="EMBL" id="UZAD01000069">
    <property type="protein sequence ID" value="VDN82257.1"/>
    <property type="molecule type" value="Genomic_DNA"/>
</dbReference>
<sequence length="161" mass="17554">MWHKVAIVHQPPYLAEPATETMTTMIIKITMMLGTTGMHATSHSAEGRGMVKKSVAGGRERVSLEMKVTLLQFIQISLQLMVVGSGGGGSDGNSMVAVVAVVVLDMHLTSYLKRPTPLVAHHRAIHKCYEHNTFPTRQGRPLAYMCVCVCGAMRCDVPGHR</sequence>
<reference evidence="1 2" key="2">
    <citation type="submission" date="2018-11" db="EMBL/GenBank/DDBJ databases">
        <authorList>
            <consortium name="Pathogen Informatics"/>
        </authorList>
    </citation>
    <scope>NUCLEOTIDE SEQUENCE [LARGE SCALE GENOMIC DNA]</scope>
</reference>
<gene>
    <name evidence="1" type="ORF">BPAG_LOCUS1071</name>
</gene>
<dbReference type="WBParaSite" id="BPAG_0000107001-mRNA-1">
    <property type="protein sequence ID" value="BPAG_0000107001-mRNA-1"/>
    <property type="gene ID" value="BPAG_0000107001"/>
</dbReference>
<reference evidence="3" key="1">
    <citation type="submission" date="2017-02" db="UniProtKB">
        <authorList>
            <consortium name="WormBaseParasite"/>
        </authorList>
    </citation>
    <scope>IDENTIFICATION</scope>
</reference>
<dbReference type="AlphaFoldDB" id="A0A0N4SZ66"/>
<evidence type="ECO:0000313" key="3">
    <source>
        <dbReference type="WBParaSite" id="BPAG_0000107001-mRNA-1"/>
    </source>
</evidence>
<proteinExistence type="predicted"/>
<accession>A0A0N4SZ66</accession>
<evidence type="ECO:0000313" key="2">
    <source>
        <dbReference type="Proteomes" id="UP000278627"/>
    </source>
</evidence>
<protein>
    <submittedName>
        <fullName evidence="3">Secreted protein</fullName>
    </submittedName>
</protein>
<keyword evidence="2" id="KW-1185">Reference proteome</keyword>
<name>A0A0N4SZ66_BRUPA</name>
<evidence type="ECO:0000313" key="1">
    <source>
        <dbReference type="EMBL" id="VDN82257.1"/>
    </source>
</evidence>
<dbReference type="Proteomes" id="UP000278627">
    <property type="component" value="Unassembled WGS sequence"/>
</dbReference>